<dbReference type="EMBL" id="JAYWIO010000004">
    <property type="protein sequence ID" value="KAK7270484.1"/>
    <property type="molecule type" value="Genomic_DNA"/>
</dbReference>
<organism evidence="3 4">
    <name type="scientific">Crotalaria pallida</name>
    <name type="common">Smooth rattlebox</name>
    <name type="synonym">Crotalaria striata</name>
    <dbReference type="NCBI Taxonomy" id="3830"/>
    <lineage>
        <taxon>Eukaryota</taxon>
        <taxon>Viridiplantae</taxon>
        <taxon>Streptophyta</taxon>
        <taxon>Embryophyta</taxon>
        <taxon>Tracheophyta</taxon>
        <taxon>Spermatophyta</taxon>
        <taxon>Magnoliopsida</taxon>
        <taxon>eudicotyledons</taxon>
        <taxon>Gunneridae</taxon>
        <taxon>Pentapetalae</taxon>
        <taxon>rosids</taxon>
        <taxon>fabids</taxon>
        <taxon>Fabales</taxon>
        <taxon>Fabaceae</taxon>
        <taxon>Papilionoideae</taxon>
        <taxon>50 kb inversion clade</taxon>
        <taxon>genistoids sensu lato</taxon>
        <taxon>core genistoids</taxon>
        <taxon>Crotalarieae</taxon>
        <taxon>Crotalaria</taxon>
    </lineage>
</organism>
<dbReference type="GO" id="GO:0004523">
    <property type="term" value="F:RNA-DNA hybrid ribonuclease activity"/>
    <property type="evidence" value="ECO:0007669"/>
    <property type="project" value="InterPro"/>
</dbReference>
<dbReference type="InterPro" id="IPR036397">
    <property type="entry name" value="RNaseH_sf"/>
</dbReference>
<dbReference type="Proteomes" id="UP001372338">
    <property type="component" value="Unassembled WGS sequence"/>
</dbReference>
<evidence type="ECO:0000256" key="1">
    <source>
        <dbReference type="SAM" id="Phobius"/>
    </source>
</evidence>
<gene>
    <name evidence="3" type="ORF">RIF29_23660</name>
</gene>
<dbReference type="SUPFAM" id="SSF53098">
    <property type="entry name" value="Ribonuclease H-like"/>
    <property type="match status" value="1"/>
</dbReference>
<dbReference type="InterPro" id="IPR002156">
    <property type="entry name" value="RNaseH_domain"/>
</dbReference>
<dbReference type="CDD" id="cd06222">
    <property type="entry name" value="RNase_H_like"/>
    <property type="match status" value="1"/>
</dbReference>
<evidence type="ECO:0000313" key="3">
    <source>
        <dbReference type="EMBL" id="KAK7270484.1"/>
    </source>
</evidence>
<proteinExistence type="predicted"/>
<dbReference type="PANTHER" id="PTHR47723">
    <property type="entry name" value="OS05G0353850 PROTEIN"/>
    <property type="match status" value="1"/>
</dbReference>
<evidence type="ECO:0000313" key="4">
    <source>
        <dbReference type="Proteomes" id="UP001372338"/>
    </source>
</evidence>
<dbReference type="AlphaFoldDB" id="A0AAN9F807"/>
<dbReference type="InterPro" id="IPR012337">
    <property type="entry name" value="RNaseH-like_sf"/>
</dbReference>
<feature type="domain" description="RNase H type-1" evidence="2">
    <location>
        <begin position="42"/>
        <end position="110"/>
    </location>
</feature>
<comment type="caution">
    <text evidence="3">The sequence shown here is derived from an EMBL/GenBank/DDBJ whole genome shotgun (WGS) entry which is preliminary data.</text>
</comment>
<dbReference type="PANTHER" id="PTHR47723:SF19">
    <property type="entry name" value="POLYNUCLEOTIDYL TRANSFERASE, RIBONUCLEASE H-LIKE SUPERFAMILY PROTEIN"/>
    <property type="match status" value="1"/>
</dbReference>
<dbReference type="GO" id="GO:0003676">
    <property type="term" value="F:nucleic acid binding"/>
    <property type="evidence" value="ECO:0007669"/>
    <property type="project" value="InterPro"/>
</dbReference>
<name>A0AAN9F807_CROPI</name>
<feature type="transmembrane region" description="Helical" evidence="1">
    <location>
        <begin position="133"/>
        <end position="155"/>
    </location>
</feature>
<sequence length="164" mass="18020">MMNMVKTVRASMTTQPRFPHGGSRVEKFFGWCYPPKGYLKLNVDGSFRRCSNKAACGGLIRDDNGAMVKAFQSNLGVCSSVKAELWGLLQGLQMAIGGNASKLIIEMDSKANPTLYSIIIRQKLLRDGFMGSLINAEIWYCVSLLLPFSSLLLALDSYVSLANL</sequence>
<accession>A0AAN9F807</accession>
<protein>
    <recommendedName>
        <fullName evidence="2">RNase H type-1 domain-containing protein</fullName>
    </recommendedName>
</protein>
<dbReference type="InterPro" id="IPR053151">
    <property type="entry name" value="RNase_H-like"/>
</dbReference>
<dbReference type="Pfam" id="PF13456">
    <property type="entry name" value="RVT_3"/>
    <property type="match status" value="1"/>
</dbReference>
<dbReference type="InterPro" id="IPR044730">
    <property type="entry name" value="RNase_H-like_dom_plant"/>
</dbReference>
<keyword evidence="1" id="KW-0472">Membrane</keyword>
<keyword evidence="1" id="KW-0812">Transmembrane</keyword>
<dbReference type="Gene3D" id="3.30.420.10">
    <property type="entry name" value="Ribonuclease H-like superfamily/Ribonuclease H"/>
    <property type="match status" value="1"/>
</dbReference>
<keyword evidence="1" id="KW-1133">Transmembrane helix</keyword>
<reference evidence="3 4" key="1">
    <citation type="submission" date="2024-01" db="EMBL/GenBank/DDBJ databases">
        <title>The genomes of 5 underutilized Papilionoideae crops provide insights into root nodulation and disease resistanc.</title>
        <authorList>
            <person name="Yuan L."/>
        </authorList>
    </citation>
    <scope>NUCLEOTIDE SEQUENCE [LARGE SCALE GENOMIC DNA]</scope>
    <source>
        <strain evidence="3">ZHUSHIDOU_FW_LH</strain>
        <tissue evidence="3">Leaf</tissue>
    </source>
</reference>
<evidence type="ECO:0000259" key="2">
    <source>
        <dbReference type="Pfam" id="PF13456"/>
    </source>
</evidence>
<keyword evidence="4" id="KW-1185">Reference proteome</keyword>